<dbReference type="HOGENOM" id="CLU_1972146_0_0_1"/>
<protein>
    <submittedName>
        <fullName evidence="1">Uncharacterized protein</fullName>
    </submittedName>
</protein>
<evidence type="ECO:0000313" key="2">
    <source>
        <dbReference type="Proteomes" id="UP000001611"/>
    </source>
</evidence>
<dbReference type="OrthoDB" id="10461587at2759"/>
<reference evidence="1 2" key="1">
    <citation type="submission" date="2008-03" db="EMBL/GenBank/DDBJ databases">
        <title>The Genome Sequence of Verticillium dahliae VdLs.17.</title>
        <authorList>
            <consortium name="The Broad Institute Genome Sequencing Platform"/>
            <person name="Ma L.-J.J."/>
            <person name="Klosterman S.J."/>
            <person name="Subbarao K."/>
            <person name="Dobinson K."/>
            <person name="Veronese P."/>
            <person name="Kang S."/>
            <person name="Gold S.E."/>
            <person name="Young S."/>
            <person name="Jaffe D."/>
            <person name="Gnerre S."/>
            <person name="Berlin A."/>
            <person name="Heiman D."/>
            <person name="Hepburn T."/>
            <person name="Sykes S."/>
            <person name="Alvarado L."/>
            <person name="Kodira C.D."/>
            <person name="Lander E."/>
            <person name="Galagan J."/>
            <person name="Nusbaum C."/>
            <person name="Birren B."/>
        </authorList>
    </citation>
    <scope>NUCLEOTIDE SEQUENCE [LARGE SCALE GENOMIC DNA]</scope>
    <source>
        <strain evidence="2">VdLs.17 / ATCC MYA-4575 / FGSC 10137</strain>
    </source>
</reference>
<name>G2WXN7_VERDV</name>
<dbReference type="Proteomes" id="UP000001611">
    <property type="component" value="Chromosome 3"/>
</dbReference>
<dbReference type="KEGG" id="vda:VDAG_02369"/>
<organism evidence="1 2">
    <name type="scientific">Verticillium dahliae (strain VdLs.17 / ATCC MYA-4575 / FGSC 10137)</name>
    <name type="common">Verticillium wilt</name>
    <dbReference type="NCBI Taxonomy" id="498257"/>
    <lineage>
        <taxon>Eukaryota</taxon>
        <taxon>Fungi</taxon>
        <taxon>Dikarya</taxon>
        <taxon>Ascomycota</taxon>
        <taxon>Pezizomycotina</taxon>
        <taxon>Sordariomycetes</taxon>
        <taxon>Hypocreomycetidae</taxon>
        <taxon>Glomerellales</taxon>
        <taxon>Plectosphaerellaceae</taxon>
        <taxon>Verticillium</taxon>
    </lineage>
</organism>
<keyword evidence="2" id="KW-1185">Reference proteome</keyword>
<sequence length="108" mass="13137">MRLSKTDWDECDDLASDFPEYIGTFVSEAYGYYGLYYTDIKEEKDYYDLWKQLLPIISDAPDDLRQTFEPICQGALEELRKEYKNFRRLCTFLKRMIRAIRNYIMERQ</sequence>
<dbReference type="RefSeq" id="XP_009651317.1">
    <property type="nucleotide sequence ID" value="XM_009653022.1"/>
</dbReference>
<dbReference type="GeneID" id="20703832"/>
<evidence type="ECO:0000313" key="1">
    <source>
        <dbReference type="EMBL" id="EGY20845.1"/>
    </source>
</evidence>
<dbReference type="AlphaFoldDB" id="G2WXN7"/>
<dbReference type="EMBL" id="DS572698">
    <property type="protein sequence ID" value="EGY20845.1"/>
    <property type="molecule type" value="Genomic_DNA"/>
</dbReference>
<dbReference type="InParanoid" id="G2WXN7"/>
<accession>G2WXN7</accession>
<gene>
    <name evidence="1" type="ORF">VDAG_02369</name>
</gene>
<proteinExistence type="predicted"/>